<reference evidence="2" key="1">
    <citation type="journal article" date="2015" name="Genome Biol. Evol.">
        <title>Organellar Genomes of White Spruce (Picea glauca): Assembly and Annotation.</title>
        <authorList>
            <person name="Jackman S.D."/>
            <person name="Warren R.L."/>
            <person name="Gibb E.A."/>
            <person name="Vandervalk B.P."/>
            <person name="Mohamadi H."/>
            <person name="Chu J."/>
            <person name="Raymond A."/>
            <person name="Pleasance S."/>
            <person name="Coope R."/>
            <person name="Wildung M.R."/>
            <person name="Ritland C.E."/>
            <person name="Bousquet J."/>
            <person name="Jones S.J."/>
            <person name="Bohlmann J."/>
            <person name="Birol I."/>
        </authorList>
    </citation>
    <scope>NUCLEOTIDE SEQUENCE [LARGE SCALE GENOMIC DNA]</scope>
    <source>
        <tissue evidence="2">Flushing bud</tissue>
    </source>
</reference>
<dbReference type="AlphaFoldDB" id="A0A101M0N6"/>
<evidence type="ECO:0000256" key="1">
    <source>
        <dbReference type="SAM" id="SignalP"/>
    </source>
</evidence>
<comment type="caution">
    <text evidence="2">The sequence shown here is derived from an EMBL/GenBank/DDBJ whole genome shotgun (WGS) entry which is preliminary data.</text>
</comment>
<proteinExistence type="predicted"/>
<feature type="chain" id="PRO_5007100205" evidence="1">
    <location>
        <begin position="25"/>
        <end position="40"/>
    </location>
</feature>
<accession>A0A101M0N6</accession>
<dbReference type="EMBL" id="LKAM01000005">
    <property type="protein sequence ID" value="KUM48733.1"/>
    <property type="molecule type" value="Genomic_DNA"/>
</dbReference>
<keyword evidence="1" id="KW-0732">Signal</keyword>
<gene>
    <name evidence="2" type="ORF">ABT39_MTgene4748</name>
</gene>
<organism evidence="2">
    <name type="scientific">Picea glauca</name>
    <name type="common">White spruce</name>
    <name type="synonym">Pinus glauca</name>
    <dbReference type="NCBI Taxonomy" id="3330"/>
    <lineage>
        <taxon>Eukaryota</taxon>
        <taxon>Viridiplantae</taxon>
        <taxon>Streptophyta</taxon>
        <taxon>Embryophyta</taxon>
        <taxon>Tracheophyta</taxon>
        <taxon>Spermatophyta</taxon>
        <taxon>Pinopsida</taxon>
        <taxon>Pinidae</taxon>
        <taxon>Conifers I</taxon>
        <taxon>Pinales</taxon>
        <taxon>Pinaceae</taxon>
        <taxon>Picea</taxon>
    </lineage>
</organism>
<feature type="signal peptide" evidence="1">
    <location>
        <begin position="1"/>
        <end position="24"/>
    </location>
</feature>
<sequence length="40" mass="4237">MVSLAWLTLALSLVAFTMRGRIRATPGRIGCSCSQLDLAG</sequence>
<evidence type="ECO:0000313" key="2">
    <source>
        <dbReference type="EMBL" id="KUM48733.1"/>
    </source>
</evidence>
<geneLocation type="mitochondrion" evidence="2"/>
<name>A0A101M0N6_PICGL</name>
<protein>
    <submittedName>
        <fullName evidence="2">Uncharacterized protein</fullName>
    </submittedName>
</protein>
<keyword evidence="2" id="KW-0496">Mitochondrion</keyword>